<feature type="compositionally biased region" description="Polar residues" evidence="1">
    <location>
        <begin position="510"/>
        <end position="520"/>
    </location>
</feature>
<evidence type="ECO:0000313" key="3">
    <source>
        <dbReference type="Proteomes" id="UP000006790"/>
    </source>
</evidence>
<accession>G8JTL8</accession>
<proteinExistence type="predicted"/>
<dbReference type="GeneID" id="11469493"/>
<dbReference type="OMA" id="CSVCNPS"/>
<evidence type="ECO:0000313" key="2">
    <source>
        <dbReference type="EMBL" id="AET39371.1"/>
    </source>
</evidence>
<dbReference type="eggNOG" id="ENOG502R9VR">
    <property type="taxonomic scope" value="Eukaryota"/>
</dbReference>
<dbReference type="RefSeq" id="XP_003646188.1">
    <property type="nucleotide sequence ID" value="XM_003646140.1"/>
</dbReference>
<dbReference type="FunCoup" id="G8JTL8">
    <property type="interactions" value="322"/>
</dbReference>
<feature type="compositionally biased region" description="Basic and acidic residues" evidence="1">
    <location>
        <begin position="474"/>
        <end position="483"/>
    </location>
</feature>
<dbReference type="HOGENOM" id="CLU_030376_1_0_1"/>
<feature type="compositionally biased region" description="Polar residues" evidence="1">
    <location>
        <begin position="487"/>
        <end position="498"/>
    </location>
</feature>
<protein>
    <submittedName>
        <fullName evidence="2">Uncharacterized protein</fullName>
    </submittedName>
</protein>
<dbReference type="EMBL" id="CP002500">
    <property type="protein sequence ID" value="AET39371.1"/>
    <property type="molecule type" value="Genomic_DNA"/>
</dbReference>
<name>G8JTL8_ERECY</name>
<dbReference type="Proteomes" id="UP000006790">
    <property type="component" value="Chromosome 4"/>
</dbReference>
<feature type="compositionally biased region" description="Polar residues" evidence="1">
    <location>
        <begin position="432"/>
        <end position="451"/>
    </location>
</feature>
<dbReference type="KEGG" id="erc:Ecym_4308"/>
<dbReference type="STRING" id="931890.G8JTL8"/>
<evidence type="ECO:0000256" key="1">
    <source>
        <dbReference type="SAM" id="MobiDB-lite"/>
    </source>
</evidence>
<feature type="region of interest" description="Disordered" evidence="1">
    <location>
        <begin position="409"/>
        <end position="529"/>
    </location>
</feature>
<dbReference type="AlphaFoldDB" id="G8JTL8"/>
<dbReference type="InParanoid" id="G8JTL8"/>
<sequence>MSKSDEMLLNPYDAQVGSDGSESFFVFQKITEEGFKVPRFDLNVYQLAPELDHDWLDTGRNELIKLINTVKGQLTQDIYELISSNTLSTQTLLECCDKVTAGTVENKFVLLKRRYSILQGNVVDHKREDLPVIEPDLVFDVIMAAHLINGHLPWRKIHQHLKNLYANVTRDFTNLVTLYCSHCNTDRNMKRFLRYKHYNVYDKVMPLERCHVEIFAPFDDDGNEKIEDKYSHVLYCRDYHSRFVWMLPLEGITFRDLVPALTQLLCSMIRLPIFLETATLDRQDMFDVCEYIARKYKLKIGLGLNSGTDFQRNGVTRIKNLFAEHKEQCIKEWNMCLRLVLTRVNQNYSDRVRGIPSDLLCNEISNIAHKFKLKQRKIIDELYAHHVVQFREAGGMIYLEDDNSAFVVDEDEHGPENDNVPVTESPSKESMKSSNNIADNLLEPNNNSSIPSKRVLPSEKSSIRKNGSKKKINKEKVTDKGKMELSSPLSQAGNQDFQDLSEIPEPSSPYFRNTSISQRSKYADVSIEL</sequence>
<dbReference type="OrthoDB" id="3863715at2759"/>
<organism evidence="2 3">
    <name type="scientific">Eremothecium cymbalariae (strain CBS 270.75 / DBVPG 7215 / KCTC 17166 / NRRL Y-17582)</name>
    <name type="common">Yeast</name>
    <dbReference type="NCBI Taxonomy" id="931890"/>
    <lineage>
        <taxon>Eukaryota</taxon>
        <taxon>Fungi</taxon>
        <taxon>Dikarya</taxon>
        <taxon>Ascomycota</taxon>
        <taxon>Saccharomycotina</taxon>
        <taxon>Saccharomycetes</taxon>
        <taxon>Saccharomycetales</taxon>
        <taxon>Saccharomycetaceae</taxon>
        <taxon>Eremothecium</taxon>
    </lineage>
</organism>
<keyword evidence="3" id="KW-1185">Reference proteome</keyword>
<gene>
    <name evidence="2" type="ordered locus">Ecym_4308</name>
</gene>
<reference evidence="3" key="1">
    <citation type="journal article" date="2012" name="G3 (Bethesda)">
        <title>Pichia sorbitophila, an interspecies yeast hybrid reveals early steps of genome resolution following polyploidization.</title>
        <authorList>
            <person name="Leh Louis V."/>
            <person name="Despons L."/>
            <person name="Friedrich A."/>
            <person name="Martin T."/>
            <person name="Durrens P."/>
            <person name="Casaregola S."/>
            <person name="Neuveglise C."/>
            <person name="Fairhead C."/>
            <person name="Marck C."/>
            <person name="Cruz J.A."/>
            <person name="Straub M.L."/>
            <person name="Kugler V."/>
            <person name="Sacerdot C."/>
            <person name="Uzunov Z."/>
            <person name="Thierry A."/>
            <person name="Weiss S."/>
            <person name="Bleykasten C."/>
            <person name="De Montigny J."/>
            <person name="Jacques N."/>
            <person name="Jung P."/>
            <person name="Lemaire M."/>
            <person name="Mallet S."/>
            <person name="Morel G."/>
            <person name="Richard G.F."/>
            <person name="Sarkar A."/>
            <person name="Savel G."/>
            <person name="Schacherer J."/>
            <person name="Seret M.L."/>
            <person name="Talla E."/>
            <person name="Samson G."/>
            <person name="Jubin C."/>
            <person name="Poulain J."/>
            <person name="Vacherie B."/>
            <person name="Barbe V."/>
            <person name="Pelletier E."/>
            <person name="Sherman D.J."/>
            <person name="Westhof E."/>
            <person name="Weissenbach J."/>
            <person name="Baret P.V."/>
            <person name="Wincker P."/>
            <person name="Gaillardin C."/>
            <person name="Dujon B."/>
            <person name="Souciet J.L."/>
        </authorList>
    </citation>
    <scope>NUCLEOTIDE SEQUENCE [LARGE SCALE GENOMIC DNA]</scope>
    <source>
        <strain evidence="3">CBS 270.75 / DBVPG 7215 / KCTC 17166 / NRRL Y-17582</strain>
    </source>
</reference>